<comment type="pathway">
    <text evidence="1">Nucleotide-sugar biosynthesis; UDP-alpha-D-glucuronate biosynthesis; UDP-alpha-D-glucuronate from UDP-alpha-D-glucose: step 1/1.</text>
</comment>
<feature type="active site" description="Nucleophile" evidence="7">
    <location>
        <position position="360"/>
    </location>
</feature>
<reference evidence="12 13" key="1">
    <citation type="journal article" date="2011" name="Proc. Natl. Acad. Sci. U.S.A.">
        <title>Genome and transcriptome analyses of the mountain pine beetle-fungal symbiont Grosmannia clavigera, a lodgepole pine pathogen.</title>
        <authorList>
            <person name="DiGuistini S."/>
            <person name="Wang Y."/>
            <person name="Liao N.Y."/>
            <person name="Taylor G."/>
            <person name="Tanguay P."/>
            <person name="Feau N."/>
            <person name="Henrissat B."/>
            <person name="Chan S.K."/>
            <person name="Hesse-Orce U."/>
            <person name="Alamouti S.M."/>
            <person name="Tsui C.K.M."/>
            <person name="Docking R.T."/>
            <person name="Levasseur A."/>
            <person name="Haridas S."/>
            <person name="Robertson G."/>
            <person name="Birol I."/>
            <person name="Holt R.A."/>
            <person name="Marra M.A."/>
            <person name="Hamelin R.C."/>
            <person name="Hirst M."/>
            <person name="Jones S.J.M."/>
            <person name="Bohlmann J."/>
            <person name="Breuil C."/>
        </authorList>
    </citation>
    <scope>NUCLEOTIDE SEQUENCE [LARGE SCALE GENOMIC DNA]</scope>
    <source>
        <strain evidence="13">kw1407 / UAMH 11150</strain>
    </source>
</reference>
<dbReference type="Pfam" id="PF00984">
    <property type="entry name" value="UDPG_MGDP_dh"/>
    <property type="match status" value="1"/>
</dbReference>
<dbReference type="AlphaFoldDB" id="F0XHS5"/>
<dbReference type="OrthoDB" id="5059218at2759"/>
<evidence type="ECO:0000256" key="7">
    <source>
        <dbReference type="PIRSR" id="PIRSR500134-1"/>
    </source>
</evidence>
<comment type="catalytic activity">
    <reaction evidence="6">
        <text>UDP-alpha-D-glucose + 2 NAD(+) + H2O = UDP-alpha-D-glucuronate + 2 NADH + 3 H(+)</text>
        <dbReference type="Rhea" id="RHEA:23596"/>
        <dbReference type="ChEBI" id="CHEBI:15377"/>
        <dbReference type="ChEBI" id="CHEBI:15378"/>
        <dbReference type="ChEBI" id="CHEBI:57540"/>
        <dbReference type="ChEBI" id="CHEBI:57945"/>
        <dbReference type="ChEBI" id="CHEBI:58052"/>
        <dbReference type="ChEBI" id="CHEBI:58885"/>
        <dbReference type="EC" id="1.1.1.22"/>
    </reaction>
</comment>
<dbReference type="PANTHER" id="PTHR11374:SF3">
    <property type="entry name" value="UDP-GLUCOSE 6-DEHYDROGENASE"/>
    <property type="match status" value="1"/>
</dbReference>
<keyword evidence="4" id="KW-0560">Oxidoreductase</keyword>
<dbReference type="InterPro" id="IPR008927">
    <property type="entry name" value="6-PGluconate_DH-like_C_sf"/>
</dbReference>
<dbReference type="Gene3D" id="1.20.5.100">
    <property type="entry name" value="Cytochrome c1, transmembrane anchor, C-terminal"/>
    <property type="match status" value="1"/>
</dbReference>
<feature type="binding site" evidence="9">
    <location>
        <position position="216"/>
    </location>
    <ligand>
        <name>NAD(+)</name>
        <dbReference type="ChEBI" id="CHEBI:57540"/>
    </ligand>
</feature>
<dbReference type="InterPro" id="IPR028357">
    <property type="entry name" value="UDPglc_DH_bac"/>
</dbReference>
<evidence type="ECO:0000256" key="8">
    <source>
        <dbReference type="PIRSR" id="PIRSR500134-2"/>
    </source>
</evidence>
<protein>
    <recommendedName>
        <fullName evidence="3">UDP-glucose 6-dehydrogenase</fullName>
        <ecNumber evidence="3">1.1.1.22</ecNumber>
    </recommendedName>
</protein>
<dbReference type="FunFam" id="1.20.5.100:FF:000001">
    <property type="entry name" value="UDP-glucose 6-dehydrogenase"/>
    <property type="match status" value="1"/>
</dbReference>
<dbReference type="GO" id="GO:0006065">
    <property type="term" value="P:UDP-glucuronate biosynthetic process"/>
    <property type="evidence" value="ECO:0007669"/>
    <property type="project" value="UniProtKB-UniPathway"/>
</dbReference>
<dbReference type="FunFam" id="3.40.50.720:FF:000032">
    <property type="entry name" value="UDP-glucose 6-dehydrogenase"/>
    <property type="match status" value="1"/>
</dbReference>
<evidence type="ECO:0000256" key="3">
    <source>
        <dbReference type="ARBA" id="ARBA00012954"/>
    </source>
</evidence>
<feature type="binding site" evidence="9">
    <location>
        <position position="107"/>
    </location>
    <ligand>
        <name>NAD(+)</name>
        <dbReference type="ChEBI" id="CHEBI:57540"/>
    </ligand>
</feature>
<dbReference type="GO" id="GO:0006024">
    <property type="term" value="P:glycosaminoglycan biosynthetic process"/>
    <property type="evidence" value="ECO:0007669"/>
    <property type="project" value="TreeGrafter"/>
</dbReference>
<dbReference type="UniPathway" id="UPA00038">
    <property type="reaction ID" value="UER00491"/>
</dbReference>
<evidence type="ECO:0000256" key="6">
    <source>
        <dbReference type="ARBA" id="ARBA00047473"/>
    </source>
</evidence>
<dbReference type="PIRSF" id="PIRSF000124">
    <property type="entry name" value="UDPglc_GDPman_dh"/>
    <property type="match status" value="1"/>
</dbReference>
<feature type="region of interest" description="Disordered" evidence="10">
    <location>
        <begin position="19"/>
        <end position="45"/>
    </location>
</feature>
<feature type="domain" description="UDP-glucose/GDP-mannose dehydrogenase C-terminal" evidence="11">
    <location>
        <begin position="416"/>
        <end position="514"/>
    </location>
</feature>
<dbReference type="GeneID" id="25975986"/>
<dbReference type="InterPro" id="IPR017476">
    <property type="entry name" value="UDP-Glc/GDP-Man"/>
</dbReference>
<evidence type="ECO:0000256" key="1">
    <source>
        <dbReference type="ARBA" id="ARBA00004701"/>
    </source>
</evidence>
<dbReference type="EMBL" id="GL629769">
    <property type="protein sequence ID" value="EFX03012.1"/>
    <property type="molecule type" value="Genomic_DNA"/>
</dbReference>
<dbReference type="InterPro" id="IPR028356">
    <property type="entry name" value="UDPglc_DH_euk"/>
</dbReference>
<evidence type="ECO:0000256" key="9">
    <source>
        <dbReference type="PIRSR" id="PIRSR500134-3"/>
    </source>
</evidence>
<feature type="binding site" evidence="8">
    <location>
        <position position="423"/>
    </location>
    <ligand>
        <name>substrate</name>
    </ligand>
</feature>
<keyword evidence="13" id="KW-1185">Reference proteome</keyword>
<name>F0XHS5_GROCL</name>
<feature type="binding site" evidence="9">
    <location>
        <position position="363"/>
    </location>
    <ligand>
        <name>NAD(+)</name>
        <dbReference type="ChEBI" id="CHEBI:57540"/>
    </ligand>
</feature>
<dbReference type="SMART" id="SM00984">
    <property type="entry name" value="UDPG_MGDP_dh_C"/>
    <property type="match status" value="1"/>
</dbReference>
<evidence type="ECO:0000313" key="13">
    <source>
        <dbReference type="Proteomes" id="UP000007796"/>
    </source>
</evidence>
<dbReference type="Proteomes" id="UP000007796">
    <property type="component" value="Unassembled WGS sequence"/>
</dbReference>
<evidence type="ECO:0000259" key="11">
    <source>
        <dbReference type="SMART" id="SM00984"/>
    </source>
</evidence>
<dbReference type="NCBIfam" id="TIGR03026">
    <property type="entry name" value="NDP-sugDHase"/>
    <property type="match status" value="1"/>
</dbReference>
<dbReference type="InParanoid" id="F0XHS5"/>
<dbReference type="eggNOG" id="KOG2666">
    <property type="taxonomic scope" value="Eukaryota"/>
</dbReference>
<evidence type="ECO:0000256" key="10">
    <source>
        <dbReference type="SAM" id="MobiDB-lite"/>
    </source>
</evidence>
<dbReference type="Gene3D" id="3.40.50.720">
    <property type="entry name" value="NAD(P)-binding Rossmann-like Domain"/>
    <property type="match status" value="2"/>
</dbReference>
<dbReference type="InterPro" id="IPR014026">
    <property type="entry name" value="UDP-Glc/GDP-Man_DH_dimer"/>
</dbReference>
<dbReference type="GO" id="GO:0051287">
    <property type="term" value="F:NAD binding"/>
    <property type="evidence" value="ECO:0007669"/>
    <property type="project" value="InterPro"/>
</dbReference>
<feature type="binding site" evidence="9">
    <location>
        <position position="249"/>
    </location>
    <ligand>
        <name>NAD(+)</name>
        <dbReference type="ChEBI" id="CHEBI:57540"/>
    </ligand>
</feature>
<organism evidence="13">
    <name type="scientific">Grosmannia clavigera (strain kw1407 / UAMH 11150)</name>
    <name type="common">Blue stain fungus</name>
    <name type="synonym">Graphiocladiella clavigera</name>
    <dbReference type="NCBI Taxonomy" id="655863"/>
    <lineage>
        <taxon>Eukaryota</taxon>
        <taxon>Fungi</taxon>
        <taxon>Dikarya</taxon>
        <taxon>Ascomycota</taxon>
        <taxon>Pezizomycotina</taxon>
        <taxon>Sordariomycetes</taxon>
        <taxon>Sordariomycetidae</taxon>
        <taxon>Ophiostomatales</taxon>
        <taxon>Ophiostomataceae</taxon>
        <taxon>Leptographium</taxon>
    </lineage>
</organism>
<feature type="binding site" evidence="9">
    <location>
        <position position="430"/>
    </location>
    <ligand>
        <name>NAD(+)</name>
        <dbReference type="ChEBI" id="CHEBI:57540"/>
    </ligand>
</feature>
<sequence>MASCYFSSREASLLRKDSTHSTDSCVSGQQSGYESGGTAVTTPMSEQPPCKLCLGRSISPDTLSSSLCTIAAPPTRNICFVGAGFVGGPTAALIALHNSEIAVHVVDLNAARIAVWNSSHLPVHETGLSKVVRIARDGTRAAAADRLPAREPNLVFSTDVAAQVAMADIVFICVNTPTKRYGVGAGASADLGYFEAATVTIAKNVKPGAIVVEKSTVPCGTARMIASILEQYRPREHFEVLNNPEFLAEGTAVADLVHPDRILIGSAKTAGGMRAAVVLKAVYAAWVPAERLLGVDTFSSELAKLIANAMLAQRISSVNAVSALCEELGADVEAVSIALGADSRIGSRFLQAGIGFGGSCFEKDIRNVAYLARALRLDEVADYWMAVLQINAFQRERFARALVRRLHGSLAAKKIAIFGFAFKHGTNDTRNSVAVHVIAQLAAEIPREIAVFDPGCAVADIEAEIRAVVSDPLQRSRIRVYADWPEAVAGASAICILTAWEHFGMSKEAKSEEAPASRASLSLDQLPETLSEMDVVRLEQLHGDNLDPLHRLLPEPGCAQNCVHCTAADSMSEASPVNWEAAAAAMDESRWVFDGRNVVDAEYLESLGFKVHSIGRGYPMP</sequence>
<feature type="binding site" evidence="9">
    <location>
        <position position="112"/>
    </location>
    <ligand>
        <name>NAD(+)</name>
        <dbReference type="ChEBI" id="CHEBI:57540"/>
    </ligand>
</feature>
<dbReference type="SUPFAM" id="SSF51735">
    <property type="entry name" value="NAD(P)-binding Rossmann-fold domains"/>
    <property type="match status" value="1"/>
</dbReference>
<proteinExistence type="inferred from homology"/>
<dbReference type="GO" id="GO:0003979">
    <property type="term" value="F:UDP-glucose 6-dehydrogenase activity"/>
    <property type="evidence" value="ECO:0007669"/>
    <property type="project" value="UniProtKB-EC"/>
</dbReference>
<dbReference type="SUPFAM" id="SSF52413">
    <property type="entry name" value="UDP-glucose/GDP-mannose dehydrogenase C-terminal domain"/>
    <property type="match status" value="1"/>
</dbReference>
<feature type="binding site" evidence="8">
    <location>
        <position position="304"/>
    </location>
    <ligand>
        <name>substrate</name>
    </ligand>
</feature>
<evidence type="ECO:0000313" key="12">
    <source>
        <dbReference type="EMBL" id="EFX03012.1"/>
    </source>
</evidence>
<evidence type="ECO:0000256" key="5">
    <source>
        <dbReference type="ARBA" id="ARBA00023027"/>
    </source>
</evidence>
<dbReference type="HOGENOM" id="CLU_023810_7_0_1"/>
<dbReference type="PANTHER" id="PTHR11374">
    <property type="entry name" value="UDP-GLUCOSE DEHYDROGENASE/UDP-MANNAC DEHYDROGENASE"/>
    <property type="match status" value="1"/>
</dbReference>
<keyword evidence="5 9" id="KW-0520">NAD</keyword>
<feature type="binding site" evidence="8">
    <location>
        <begin position="246"/>
        <end position="249"/>
    </location>
    <ligand>
        <name>substrate</name>
    </ligand>
</feature>
<dbReference type="RefSeq" id="XP_014172494.1">
    <property type="nucleotide sequence ID" value="XM_014317019.1"/>
</dbReference>
<gene>
    <name evidence="12" type="ORF">CMQ_2941</name>
</gene>
<dbReference type="GO" id="GO:0005634">
    <property type="term" value="C:nucleus"/>
    <property type="evidence" value="ECO:0007669"/>
    <property type="project" value="TreeGrafter"/>
</dbReference>
<dbReference type="InterPro" id="IPR036291">
    <property type="entry name" value="NAD(P)-bd_dom_sf"/>
</dbReference>
<dbReference type="InterPro" id="IPR036220">
    <property type="entry name" value="UDP-Glc/GDP-Man_DH_C_sf"/>
</dbReference>
<dbReference type="InterPro" id="IPR014027">
    <property type="entry name" value="UDP-Glc/GDP-Man_DH_C"/>
</dbReference>
<dbReference type="InterPro" id="IPR001732">
    <property type="entry name" value="UDP-Glc/GDP-Man_DH_N"/>
</dbReference>
<feature type="binding site" evidence="8">
    <location>
        <position position="357"/>
    </location>
    <ligand>
        <name>substrate</name>
    </ligand>
</feature>
<dbReference type="Pfam" id="PF03720">
    <property type="entry name" value="UDPG_MGDP_dh_C"/>
    <property type="match status" value="1"/>
</dbReference>
<dbReference type="PIRSF" id="PIRSF500134">
    <property type="entry name" value="UDPglc_DH_bac"/>
    <property type="match status" value="1"/>
</dbReference>
<dbReference type="GO" id="GO:0000271">
    <property type="term" value="P:polysaccharide biosynthetic process"/>
    <property type="evidence" value="ECO:0007669"/>
    <property type="project" value="InterPro"/>
</dbReference>
<dbReference type="STRING" id="655863.F0XHS5"/>
<feature type="compositionally biased region" description="Polar residues" evidence="10">
    <location>
        <begin position="21"/>
        <end position="45"/>
    </location>
</feature>
<feature type="binding site" evidence="9">
    <location>
        <position position="176"/>
    </location>
    <ligand>
        <name>NAD(+)</name>
        <dbReference type="ChEBI" id="CHEBI:57540"/>
    </ligand>
</feature>
<accession>F0XHS5</accession>
<dbReference type="SUPFAM" id="SSF48179">
    <property type="entry name" value="6-phosphogluconate dehydrogenase C-terminal domain-like"/>
    <property type="match status" value="1"/>
</dbReference>
<dbReference type="Pfam" id="PF03721">
    <property type="entry name" value="UDPG_MGDP_dh_N"/>
    <property type="match status" value="1"/>
</dbReference>
<feature type="binding site" evidence="8">
    <location>
        <begin position="349"/>
        <end position="353"/>
    </location>
    <ligand>
        <name>substrate</name>
    </ligand>
</feature>
<dbReference type="EC" id="1.1.1.22" evidence="3"/>
<evidence type="ECO:0000256" key="2">
    <source>
        <dbReference type="ARBA" id="ARBA00006601"/>
    </source>
</evidence>
<evidence type="ECO:0000256" key="4">
    <source>
        <dbReference type="ARBA" id="ARBA00023002"/>
    </source>
</evidence>
<comment type="similarity">
    <text evidence="2">Belongs to the UDP-glucose/GDP-mannose dehydrogenase family.</text>
</comment>